<evidence type="ECO:0000313" key="1">
    <source>
        <dbReference type="EMBL" id="EGF27098.1"/>
    </source>
</evidence>
<dbReference type="AlphaFoldDB" id="F2ATA2"/>
<dbReference type="PATRIC" id="fig|991778.3.peg.3127"/>
<proteinExistence type="predicted"/>
<organism evidence="1">
    <name type="scientific">Rhodopirellula baltica WH47</name>
    <dbReference type="NCBI Taxonomy" id="991778"/>
    <lineage>
        <taxon>Bacteria</taxon>
        <taxon>Pseudomonadati</taxon>
        <taxon>Planctomycetota</taxon>
        <taxon>Planctomycetia</taxon>
        <taxon>Pirellulales</taxon>
        <taxon>Pirellulaceae</taxon>
        <taxon>Rhodopirellula</taxon>
    </lineage>
</organism>
<dbReference type="Proteomes" id="UP000006222">
    <property type="component" value="Unassembled WGS sequence"/>
</dbReference>
<comment type="caution">
    <text evidence="1">The sequence shown here is derived from an EMBL/GenBank/DDBJ whole genome shotgun (WGS) entry which is preliminary data.</text>
</comment>
<reference evidence="1" key="1">
    <citation type="journal article" date="2013" name="Mar. Genomics">
        <title>Expression of sulfatases in Rhodopirellula baltica and the diversity of sulfatases in the genus Rhodopirellula.</title>
        <authorList>
            <person name="Wegner C.E."/>
            <person name="Richter-Heitmann T."/>
            <person name="Klindworth A."/>
            <person name="Klockow C."/>
            <person name="Richter M."/>
            <person name="Achstetter T."/>
            <person name="Glockner F.O."/>
            <person name="Harder J."/>
        </authorList>
    </citation>
    <scope>NUCLEOTIDE SEQUENCE [LARGE SCALE GENOMIC DNA]</scope>
    <source>
        <strain evidence="1">WH47</strain>
    </source>
</reference>
<name>F2ATA2_RHOBT</name>
<gene>
    <name evidence="1" type="ORF">RBWH47_04107</name>
</gene>
<dbReference type="EMBL" id="AFAR01000162">
    <property type="protein sequence ID" value="EGF27098.1"/>
    <property type="molecule type" value="Genomic_DNA"/>
</dbReference>
<protein>
    <submittedName>
        <fullName evidence="1">Uncharacterized protein</fullName>
    </submittedName>
</protein>
<sequence length="71" mass="7546">MVHSSNPVFRAAEVEHSLGDSGFASVDVGDDPNVANLGYVGGHGGSVRWKAVWSEGAKKNRDPAEPNRDQL</sequence>
<accession>F2ATA2</accession>